<evidence type="ECO:0000313" key="3">
    <source>
        <dbReference type="Proteomes" id="UP000784294"/>
    </source>
</evidence>
<dbReference type="EMBL" id="CAAALY010026774">
    <property type="protein sequence ID" value="VEL16005.1"/>
    <property type="molecule type" value="Genomic_DNA"/>
</dbReference>
<name>A0A3S5AGP1_9PLAT</name>
<evidence type="ECO:0000256" key="1">
    <source>
        <dbReference type="SAM" id="Coils"/>
    </source>
</evidence>
<dbReference type="AlphaFoldDB" id="A0A3S5AGP1"/>
<keyword evidence="1" id="KW-0175">Coiled coil</keyword>
<accession>A0A3S5AGP1</accession>
<comment type="caution">
    <text evidence="2">The sequence shown here is derived from an EMBL/GenBank/DDBJ whole genome shotgun (WGS) entry which is preliminary data.</text>
</comment>
<dbReference type="Proteomes" id="UP000784294">
    <property type="component" value="Unassembled WGS sequence"/>
</dbReference>
<protein>
    <submittedName>
        <fullName evidence="2">Uncharacterized protein</fullName>
    </submittedName>
</protein>
<sequence length="233" mass="26640">MMNESLAYFIPKRGRRPHRLRQLERRTKAFMLQNNENYSLFGKRFSESRIFIRNESPFNNVTMAVFLDGPLYWAALVHCEDLLPTPSLQLHLWVSKQSLLPCYPSTCRNVQISSLEELVSRQTELMATSNASQQAAEAARQAAHDQLGVGQGELAEARRGLEAVRQQAELASERAARDVAELRGRLAGLEVERQEAIKRTDELERRLRDKEAEVCNLSLVYMVLFMLSESVVF</sequence>
<organism evidence="2 3">
    <name type="scientific">Protopolystoma xenopodis</name>
    <dbReference type="NCBI Taxonomy" id="117903"/>
    <lineage>
        <taxon>Eukaryota</taxon>
        <taxon>Metazoa</taxon>
        <taxon>Spiralia</taxon>
        <taxon>Lophotrochozoa</taxon>
        <taxon>Platyhelminthes</taxon>
        <taxon>Monogenea</taxon>
        <taxon>Polyopisthocotylea</taxon>
        <taxon>Polystomatidea</taxon>
        <taxon>Polystomatidae</taxon>
        <taxon>Protopolystoma</taxon>
    </lineage>
</organism>
<feature type="coiled-coil region" evidence="1">
    <location>
        <begin position="154"/>
        <end position="213"/>
    </location>
</feature>
<evidence type="ECO:0000313" key="2">
    <source>
        <dbReference type="EMBL" id="VEL16005.1"/>
    </source>
</evidence>
<proteinExistence type="predicted"/>
<gene>
    <name evidence="2" type="ORF">PXEA_LOCUS9445</name>
</gene>
<keyword evidence="3" id="KW-1185">Reference proteome</keyword>
<reference evidence="2" key="1">
    <citation type="submission" date="2018-11" db="EMBL/GenBank/DDBJ databases">
        <authorList>
            <consortium name="Pathogen Informatics"/>
        </authorList>
    </citation>
    <scope>NUCLEOTIDE SEQUENCE</scope>
</reference>